<comment type="subcellular location">
    <subcellularLocation>
        <location evidence="1">Cell membrane</location>
        <topology evidence="1">Multi-pass membrane protein</topology>
    </subcellularLocation>
</comment>
<dbReference type="PANTHER" id="PTHR45772:SF2">
    <property type="entry name" value="ABC TRANSPORTER ATP-BINDING PROTEIN"/>
    <property type="match status" value="1"/>
</dbReference>
<dbReference type="SUPFAM" id="SSF52540">
    <property type="entry name" value="P-loop containing nucleoside triphosphate hydrolases"/>
    <property type="match status" value="1"/>
</dbReference>
<dbReference type="CDD" id="cd03219">
    <property type="entry name" value="ABC_Mj1267_LivG_branched"/>
    <property type="match status" value="1"/>
</dbReference>
<evidence type="ECO:0000256" key="8">
    <source>
        <dbReference type="ARBA" id="ARBA00023136"/>
    </source>
</evidence>
<feature type="domain" description="ABC transporter" evidence="10">
    <location>
        <begin position="351"/>
        <end position="596"/>
    </location>
</feature>
<evidence type="ECO:0000256" key="9">
    <source>
        <dbReference type="SAM" id="Phobius"/>
    </source>
</evidence>
<evidence type="ECO:0000256" key="7">
    <source>
        <dbReference type="ARBA" id="ARBA00022989"/>
    </source>
</evidence>
<dbReference type="EMBL" id="MLJW01000065">
    <property type="protein sequence ID" value="OIR03503.1"/>
    <property type="molecule type" value="Genomic_DNA"/>
</dbReference>
<dbReference type="InterPro" id="IPR051120">
    <property type="entry name" value="ABC_AA/LPS_Transport"/>
</dbReference>
<keyword evidence="7 9" id="KW-1133">Transmembrane helix</keyword>
<dbReference type="Pfam" id="PF02653">
    <property type="entry name" value="BPD_transp_2"/>
    <property type="match status" value="1"/>
</dbReference>
<dbReference type="SMART" id="SM00382">
    <property type="entry name" value="AAA"/>
    <property type="match status" value="1"/>
</dbReference>
<accession>A0A1J5S5D6</accession>
<feature type="transmembrane region" description="Helical" evidence="9">
    <location>
        <begin position="213"/>
        <end position="230"/>
    </location>
</feature>
<feature type="transmembrane region" description="Helical" evidence="9">
    <location>
        <begin position="87"/>
        <end position="110"/>
    </location>
</feature>
<evidence type="ECO:0000313" key="11">
    <source>
        <dbReference type="EMBL" id="OIR03503.1"/>
    </source>
</evidence>
<feature type="transmembrane region" description="Helical" evidence="9">
    <location>
        <begin position="285"/>
        <end position="305"/>
    </location>
</feature>
<dbReference type="FunFam" id="3.40.50.300:FF:000421">
    <property type="entry name" value="Branched-chain amino acid ABC transporter ATP-binding protein"/>
    <property type="match status" value="1"/>
</dbReference>
<dbReference type="Pfam" id="PF00005">
    <property type="entry name" value="ABC_tran"/>
    <property type="match status" value="1"/>
</dbReference>
<dbReference type="GO" id="GO:0005886">
    <property type="term" value="C:plasma membrane"/>
    <property type="evidence" value="ECO:0007669"/>
    <property type="project" value="UniProtKB-SubCell"/>
</dbReference>
<dbReference type="GO" id="GO:0005524">
    <property type="term" value="F:ATP binding"/>
    <property type="evidence" value="ECO:0007669"/>
    <property type="project" value="UniProtKB-KW"/>
</dbReference>
<dbReference type="GO" id="GO:0015658">
    <property type="term" value="F:branched-chain amino acid transmembrane transporter activity"/>
    <property type="evidence" value="ECO:0007669"/>
    <property type="project" value="InterPro"/>
</dbReference>
<dbReference type="CDD" id="cd06581">
    <property type="entry name" value="TM_PBP1_LivM_like"/>
    <property type="match status" value="1"/>
</dbReference>
<keyword evidence="2" id="KW-0813">Transport</keyword>
<keyword evidence="6 11" id="KW-0067">ATP-binding</keyword>
<feature type="transmembrane region" description="Helical" evidence="9">
    <location>
        <begin position="122"/>
        <end position="143"/>
    </location>
</feature>
<keyword evidence="4 9" id="KW-0812">Transmembrane</keyword>
<organism evidence="11">
    <name type="scientific">mine drainage metagenome</name>
    <dbReference type="NCBI Taxonomy" id="410659"/>
    <lineage>
        <taxon>unclassified sequences</taxon>
        <taxon>metagenomes</taxon>
        <taxon>ecological metagenomes</taxon>
    </lineage>
</organism>
<evidence type="ECO:0000256" key="5">
    <source>
        <dbReference type="ARBA" id="ARBA00022741"/>
    </source>
</evidence>
<feature type="transmembrane region" description="Helical" evidence="9">
    <location>
        <begin position="250"/>
        <end position="273"/>
    </location>
</feature>
<keyword evidence="3" id="KW-1003">Cell membrane</keyword>
<feature type="transmembrane region" description="Helical" evidence="9">
    <location>
        <begin position="59"/>
        <end position="81"/>
    </location>
</feature>
<evidence type="ECO:0000259" key="10">
    <source>
        <dbReference type="PROSITE" id="PS50893"/>
    </source>
</evidence>
<keyword evidence="5" id="KW-0547">Nucleotide-binding</keyword>
<evidence type="ECO:0000256" key="6">
    <source>
        <dbReference type="ARBA" id="ARBA00022840"/>
    </source>
</evidence>
<dbReference type="AlphaFoldDB" id="A0A1J5S5D6"/>
<keyword evidence="11" id="KW-0378">Hydrolase</keyword>
<proteinExistence type="predicted"/>
<dbReference type="Gene3D" id="3.40.50.300">
    <property type="entry name" value="P-loop containing nucleotide triphosphate hydrolases"/>
    <property type="match status" value="1"/>
</dbReference>
<protein>
    <submittedName>
        <fullName evidence="11">Xylose import ATP-binding protein XylG</fullName>
        <ecNumber evidence="11">3.6.3.17</ecNumber>
    </submittedName>
</protein>
<dbReference type="Pfam" id="PF12399">
    <property type="entry name" value="BCA_ABC_TP_C"/>
    <property type="match status" value="1"/>
</dbReference>
<dbReference type="InterPro" id="IPR043428">
    <property type="entry name" value="LivM-like"/>
</dbReference>
<dbReference type="GO" id="GO:0016887">
    <property type="term" value="F:ATP hydrolysis activity"/>
    <property type="evidence" value="ECO:0007669"/>
    <property type="project" value="InterPro"/>
</dbReference>
<dbReference type="InterPro" id="IPR032823">
    <property type="entry name" value="BCA_ABC_TP_C"/>
</dbReference>
<dbReference type="PROSITE" id="PS50893">
    <property type="entry name" value="ABC_TRANSPORTER_2"/>
    <property type="match status" value="1"/>
</dbReference>
<dbReference type="EC" id="3.6.3.17" evidence="11"/>
<name>A0A1J5S5D6_9ZZZZ</name>
<evidence type="ECO:0000256" key="4">
    <source>
        <dbReference type="ARBA" id="ARBA00022692"/>
    </source>
</evidence>
<evidence type="ECO:0000256" key="1">
    <source>
        <dbReference type="ARBA" id="ARBA00004651"/>
    </source>
</evidence>
<dbReference type="InterPro" id="IPR003593">
    <property type="entry name" value="AAA+_ATPase"/>
</dbReference>
<comment type="caution">
    <text evidence="11">The sequence shown here is derived from an EMBL/GenBank/DDBJ whole genome shotgun (WGS) entry which is preliminary data.</text>
</comment>
<evidence type="ECO:0000256" key="3">
    <source>
        <dbReference type="ARBA" id="ARBA00022475"/>
    </source>
</evidence>
<dbReference type="InterPro" id="IPR001851">
    <property type="entry name" value="ABC_transp_permease"/>
</dbReference>
<sequence>MMPRTILVVFLALLGSVPLILPEFYVTLMNYIGLYAIVALGLVLLTGVGGLISFGQAAFVGLGAYTTAYLTTATGLPGWLAPFAGSPWLALLVGLVLTALVALLLGALTLRLSGHYLPLGTIAWGISIYFLFGNLDFIGGFTGISGIPVLSVFGHALGDGRQFYYLIWLMLLAMLWAARNLLDSRSGRAIRALKGGGLMAEAMGVDTARLKTAIFLIAALFACVSGWLYAHLQRFVNPTPFGLGIGIEYLFMAVIGGAASVWGALLGAGVITLLKEWLQDLLPRLLGSSGNFEVIVFGILMVLMLQRARDGLWPMLAGLVPLRRRDPDDRAMTAAPPLPRRTMPQAGTPLLEASGVKKQFGGLIANNNMNLAVRAGEVLALIGPNGAGKSTMFNLISGVLPLTAGAISFLGERVDGLSSRKIARRGLSRTFQHVRLMPTMTVLENVAIGAHMRGNRGVIAAALHLERFEERRLLAEAAHQIERVGLRAHMFEPAGSLALGQQRILEIARALASDPCLLLLDEPAAGLRYLEKQALAELLRRLRDEGMGILLVEHDMDFVMGLADRVVVMEFGEKIAEGLPEEVQRDPAVLEAYLGGVE</sequence>
<reference evidence="11" key="1">
    <citation type="submission" date="2016-10" db="EMBL/GenBank/DDBJ databases">
        <title>Sequence of Gallionella enrichment culture.</title>
        <authorList>
            <person name="Poehlein A."/>
            <person name="Muehling M."/>
            <person name="Daniel R."/>
        </authorList>
    </citation>
    <scope>NUCLEOTIDE SEQUENCE</scope>
</reference>
<dbReference type="InterPro" id="IPR027417">
    <property type="entry name" value="P-loop_NTPase"/>
</dbReference>
<keyword evidence="8 9" id="KW-0472">Membrane</keyword>
<gene>
    <name evidence="11" type="primary">xylG_2</name>
    <name evidence="11" type="ORF">GALL_143620</name>
</gene>
<dbReference type="PANTHER" id="PTHR45772">
    <property type="entry name" value="CONSERVED COMPONENT OF ABC TRANSPORTER FOR NATURAL AMINO ACIDS-RELATED"/>
    <property type="match status" value="1"/>
</dbReference>
<evidence type="ECO:0000256" key="2">
    <source>
        <dbReference type="ARBA" id="ARBA00022448"/>
    </source>
</evidence>
<feature type="transmembrane region" description="Helical" evidence="9">
    <location>
        <begin position="32"/>
        <end position="52"/>
    </location>
</feature>
<dbReference type="InterPro" id="IPR003439">
    <property type="entry name" value="ABC_transporter-like_ATP-bd"/>
</dbReference>
<feature type="transmembrane region" description="Helical" evidence="9">
    <location>
        <begin position="163"/>
        <end position="182"/>
    </location>
</feature>